<proteinExistence type="predicted"/>
<accession>A0A1M7DZP8</accession>
<gene>
    <name evidence="1" type="ORF">SAMN05660971_01550</name>
</gene>
<dbReference type="Proteomes" id="UP000184123">
    <property type="component" value="Unassembled WGS sequence"/>
</dbReference>
<evidence type="ECO:0000313" key="1">
    <source>
        <dbReference type="EMBL" id="SHL84903.1"/>
    </source>
</evidence>
<name>A0A1M7DZP8_9GAMM</name>
<evidence type="ECO:0000313" key="2">
    <source>
        <dbReference type="Proteomes" id="UP000184123"/>
    </source>
</evidence>
<reference evidence="1 2" key="1">
    <citation type="submission" date="2016-11" db="EMBL/GenBank/DDBJ databases">
        <authorList>
            <person name="Jaros S."/>
            <person name="Januszkiewicz K."/>
            <person name="Wedrychowicz H."/>
        </authorList>
    </citation>
    <scope>NUCLEOTIDE SEQUENCE [LARGE SCALE GENOMIC DNA]</scope>
    <source>
        <strain evidence="1 2">DSM 4740</strain>
    </source>
</reference>
<organism evidence="1 2">
    <name type="scientific">Halomonas cupida</name>
    <dbReference type="NCBI Taxonomy" id="44933"/>
    <lineage>
        <taxon>Bacteria</taxon>
        <taxon>Pseudomonadati</taxon>
        <taxon>Pseudomonadota</taxon>
        <taxon>Gammaproteobacteria</taxon>
        <taxon>Oceanospirillales</taxon>
        <taxon>Halomonadaceae</taxon>
        <taxon>Halomonas</taxon>
    </lineage>
</organism>
<dbReference type="EMBL" id="FRCA01000003">
    <property type="protein sequence ID" value="SHL84903.1"/>
    <property type="molecule type" value="Genomic_DNA"/>
</dbReference>
<dbReference type="STRING" id="44933.SAMN05660971_01550"/>
<sequence>MCGVPEQSTGTAVCQTPGLSLRSSLFLNPLSRRDKEIVMPLPYGGARLQAWSVAALTLLLAGCQTAPTSMPVAEPAPSASCHWTITPGSTSLAAVVDVLENRDFLVRDTDTELGVVSADRAERAVYHNADAVRPHIGGVIVGGSGGYIGVGTGIGIGIGGGRGTIDDATRIERVSVAVGETDIRVTRDIRLYDWAGDLRESRTASDAHFCQDFRAQLEGRPVSTTAIEEGR</sequence>
<protein>
    <submittedName>
        <fullName evidence="1">Uncharacterized protein</fullName>
    </submittedName>
</protein>
<dbReference type="AlphaFoldDB" id="A0A1M7DZP8"/>